<protein>
    <submittedName>
        <fullName evidence="1">Uncharacterized protein</fullName>
    </submittedName>
</protein>
<name>A0A0G4HA44_9ALVE</name>
<dbReference type="PANTHER" id="PTHR24113">
    <property type="entry name" value="RAN GTPASE-ACTIVATING PROTEIN 1"/>
    <property type="match status" value="1"/>
</dbReference>
<dbReference type="Gene3D" id="3.80.10.10">
    <property type="entry name" value="Ribonuclease Inhibitor"/>
    <property type="match status" value="1"/>
</dbReference>
<organism evidence="1">
    <name type="scientific">Chromera velia CCMP2878</name>
    <dbReference type="NCBI Taxonomy" id="1169474"/>
    <lineage>
        <taxon>Eukaryota</taxon>
        <taxon>Sar</taxon>
        <taxon>Alveolata</taxon>
        <taxon>Colpodellida</taxon>
        <taxon>Chromeraceae</taxon>
        <taxon>Chromera</taxon>
    </lineage>
</organism>
<reference evidence="1" key="1">
    <citation type="submission" date="2014-11" db="EMBL/GenBank/DDBJ databases">
        <authorList>
            <person name="Otto D Thomas"/>
            <person name="Naeem Raeece"/>
        </authorList>
    </citation>
    <scope>NUCLEOTIDE SEQUENCE</scope>
</reference>
<dbReference type="AlphaFoldDB" id="A0A0G4HA44"/>
<dbReference type="GO" id="GO:0005829">
    <property type="term" value="C:cytosol"/>
    <property type="evidence" value="ECO:0007669"/>
    <property type="project" value="TreeGrafter"/>
</dbReference>
<dbReference type="EMBL" id="CDMZ01002072">
    <property type="protein sequence ID" value="CEM40616.1"/>
    <property type="molecule type" value="Genomic_DNA"/>
</dbReference>
<proteinExistence type="predicted"/>
<dbReference type="InterPro" id="IPR027038">
    <property type="entry name" value="RanGap"/>
</dbReference>
<dbReference type="SUPFAM" id="SSF52047">
    <property type="entry name" value="RNI-like"/>
    <property type="match status" value="1"/>
</dbReference>
<dbReference type="PANTHER" id="PTHR24113:SF15">
    <property type="entry name" value="NACHT DOMAIN-CONTAINING PROTEIN"/>
    <property type="match status" value="1"/>
</dbReference>
<evidence type="ECO:0000313" key="1">
    <source>
        <dbReference type="EMBL" id="CEM40616.1"/>
    </source>
</evidence>
<dbReference type="GO" id="GO:0048471">
    <property type="term" value="C:perinuclear region of cytoplasm"/>
    <property type="evidence" value="ECO:0007669"/>
    <property type="project" value="TreeGrafter"/>
</dbReference>
<gene>
    <name evidence="1" type="ORF">Cvel_5998</name>
</gene>
<dbReference type="InterPro" id="IPR032675">
    <property type="entry name" value="LRR_dom_sf"/>
</dbReference>
<dbReference type="VEuPathDB" id="CryptoDB:Cvel_5998"/>
<dbReference type="GO" id="GO:0005634">
    <property type="term" value="C:nucleus"/>
    <property type="evidence" value="ECO:0007669"/>
    <property type="project" value="TreeGrafter"/>
</dbReference>
<dbReference type="GO" id="GO:0006913">
    <property type="term" value="P:nucleocytoplasmic transport"/>
    <property type="evidence" value="ECO:0007669"/>
    <property type="project" value="TreeGrafter"/>
</dbReference>
<dbReference type="GO" id="GO:0005096">
    <property type="term" value="F:GTPase activator activity"/>
    <property type="evidence" value="ECO:0007669"/>
    <property type="project" value="InterPro"/>
</dbReference>
<dbReference type="GO" id="GO:0031267">
    <property type="term" value="F:small GTPase binding"/>
    <property type="evidence" value="ECO:0007669"/>
    <property type="project" value="TreeGrafter"/>
</dbReference>
<accession>A0A0G4HA44</accession>
<sequence length="229" mass="25196">MELGISAIEGGTLPHLCRFLERAGRKRERGTPQLKRLSFTYCSRRSEGADLTPPLGRLKSLGESLGRLEGLQVLNVCMCRLGDESAKALFPTLPVALERLDLHSNVHIGPAGWESVREGLQRLQQLKSLRLHYCQLDDTTAKLLFPSLPLGLQSLELGWNTRLSSVGWEALGKRLESLRGLRELGVCNCALTDETVEALSLSLPDGAIMLCHKSHGADRCCACVRRCVP</sequence>
<dbReference type="PhylomeDB" id="A0A0G4HA44"/>